<accession>A0AAD7EF75</accession>
<evidence type="ECO:0000313" key="1">
    <source>
        <dbReference type="EMBL" id="KAJ7319086.1"/>
    </source>
</evidence>
<comment type="caution">
    <text evidence="1">The sequence shown here is derived from an EMBL/GenBank/DDBJ whole genome shotgun (WGS) entry which is preliminary data.</text>
</comment>
<sequence length="199" mass="22410">MRVGKDYPNFSLETQISFPRICTGFPVETTVDTVTPQCWYTSCTLRVDRAELAYLMQMWRPTTWASGLMLSANRQPLSPSSFETNVRVTDRSFQAVRTEAAPLTQSVGIPCVPSPFGSTMAKPSQLWQRFRTILVGIEIEPTLPCNLRLATVIFCLGARAHTHLNRLQRNIGLYQRLRPASAPYVSKPYGKICRAKHST</sequence>
<gene>
    <name evidence="1" type="ORF">DFH08DRAFT_394610</name>
</gene>
<proteinExistence type="predicted"/>
<name>A0AAD7EF75_9AGAR</name>
<keyword evidence="2" id="KW-1185">Reference proteome</keyword>
<evidence type="ECO:0000313" key="2">
    <source>
        <dbReference type="Proteomes" id="UP001218218"/>
    </source>
</evidence>
<organism evidence="1 2">
    <name type="scientific">Mycena albidolilacea</name>
    <dbReference type="NCBI Taxonomy" id="1033008"/>
    <lineage>
        <taxon>Eukaryota</taxon>
        <taxon>Fungi</taxon>
        <taxon>Dikarya</taxon>
        <taxon>Basidiomycota</taxon>
        <taxon>Agaricomycotina</taxon>
        <taxon>Agaricomycetes</taxon>
        <taxon>Agaricomycetidae</taxon>
        <taxon>Agaricales</taxon>
        <taxon>Marasmiineae</taxon>
        <taxon>Mycenaceae</taxon>
        <taxon>Mycena</taxon>
    </lineage>
</organism>
<dbReference type="EMBL" id="JARIHO010000055">
    <property type="protein sequence ID" value="KAJ7319086.1"/>
    <property type="molecule type" value="Genomic_DNA"/>
</dbReference>
<protein>
    <submittedName>
        <fullName evidence="1">Uncharacterized protein</fullName>
    </submittedName>
</protein>
<dbReference type="AlphaFoldDB" id="A0AAD7EF75"/>
<reference evidence="1" key="1">
    <citation type="submission" date="2023-03" db="EMBL/GenBank/DDBJ databases">
        <title>Massive genome expansion in bonnet fungi (Mycena s.s.) driven by repeated elements and novel gene families across ecological guilds.</title>
        <authorList>
            <consortium name="Lawrence Berkeley National Laboratory"/>
            <person name="Harder C.B."/>
            <person name="Miyauchi S."/>
            <person name="Viragh M."/>
            <person name="Kuo A."/>
            <person name="Thoen E."/>
            <person name="Andreopoulos B."/>
            <person name="Lu D."/>
            <person name="Skrede I."/>
            <person name="Drula E."/>
            <person name="Henrissat B."/>
            <person name="Morin E."/>
            <person name="Kohler A."/>
            <person name="Barry K."/>
            <person name="LaButti K."/>
            <person name="Morin E."/>
            <person name="Salamov A."/>
            <person name="Lipzen A."/>
            <person name="Mereny Z."/>
            <person name="Hegedus B."/>
            <person name="Baldrian P."/>
            <person name="Stursova M."/>
            <person name="Weitz H."/>
            <person name="Taylor A."/>
            <person name="Grigoriev I.V."/>
            <person name="Nagy L.G."/>
            <person name="Martin F."/>
            <person name="Kauserud H."/>
        </authorList>
    </citation>
    <scope>NUCLEOTIDE SEQUENCE</scope>
    <source>
        <strain evidence="1">CBHHK002</strain>
    </source>
</reference>
<dbReference type="Proteomes" id="UP001218218">
    <property type="component" value="Unassembled WGS sequence"/>
</dbReference>